<dbReference type="AlphaFoldDB" id="A0A0J1FPG3"/>
<keyword evidence="3" id="KW-0813">Transport</keyword>
<evidence type="ECO:0000313" key="10">
    <source>
        <dbReference type="EMBL" id="KLU65212.1"/>
    </source>
</evidence>
<dbReference type="STRING" id="476652.DEAC_c27640"/>
<dbReference type="PANTHER" id="PTHR30269">
    <property type="entry name" value="TRANSMEMBRANE PROTEIN YFCA"/>
    <property type="match status" value="1"/>
</dbReference>
<evidence type="ECO:0000256" key="7">
    <source>
        <dbReference type="ARBA" id="ARBA00023136"/>
    </source>
</evidence>
<evidence type="ECO:0000256" key="1">
    <source>
        <dbReference type="ARBA" id="ARBA00004651"/>
    </source>
</evidence>
<dbReference type="Proteomes" id="UP000036356">
    <property type="component" value="Unassembled WGS sequence"/>
</dbReference>
<dbReference type="InterPro" id="IPR052017">
    <property type="entry name" value="TSUP"/>
</dbReference>
<evidence type="ECO:0000256" key="5">
    <source>
        <dbReference type="ARBA" id="ARBA00022692"/>
    </source>
</evidence>
<keyword evidence="4 8" id="KW-1003">Cell membrane</keyword>
<dbReference type="Pfam" id="PF01925">
    <property type="entry name" value="TauE"/>
    <property type="match status" value="1"/>
</dbReference>
<dbReference type="InterPro" id="IPR002781">
    <property type="entry name" value="TM_pro_TauE-like"/>
</dbReference>
<evidence type="ECO:0000256" key="6">
    <source>
        <dbReference type="ARBA" id="ARBA00022989"/>
    </source>
</evidence>
<keyword evidence="5 8" id="KW-0812">Transmembrane</keyword>
<evidence type="ECO:0000256" key="3">
    <source>
        <dbReference type="ARBA" id="ARBA00022448"/>
    </source>
</evidence>
<dbReference type="GO" id="GO:0005886">
    <property type="term" value="C:plasma membrane"/>
    <property type="evidence" value="ECO:0007669"/>
    <property type="project" value="UniProtKB-SubCell"/>
</dbReference>
<gene>
    <name evidence="10" type="ORF">DEAC_c27640</name>
</gene>
<comment type="subcellular location">
    <subcellularLocation>
        <location evidence="1 8">Cell membrane</location>
        <topology evidence="1 8">Multi-pass membrane protein</topology>
    </subcellularLocation>
</comment>
<feature type="transmembrane region" description="Helical" evidence="8">
    <location>
        <begin position="74"/>
        <end position="92"/>
    </location>
</feature>
<feature type="signal peptide" evidence="9">
    <location>
        <begin position="1"/>
        <end position="19"/>
    </location>
</feature>
<keyword evidence="6 8" id="KW-1133">Transmembrane helix</keyword>
<evidence type="ECO:0000256" key="8">
    <source>
        <dbReference type="RuleBase" id="RU363041"/>
    </source>
</evidence>
<evidence type="ECO:0000256" key="4">
    <source>
        <dbReference type="ARBA" id="ARBA00022475"/>
    </source>
</evidence>
<feature type="transmembrane region" description="Helical" evidence="8">
    <location>
        <begin position="131"/>
        <end position="149"/>
    </location>
</feature>
<keyword evidence="11" id="KW-1185">Reference proteome</keyword>
<proteinExistence type="inferred from homology"/>
<dbReference type="PANTHER" id="PTHR30269:SF23">
    <property type="entry name" value="MEMBRANE TRANSPORTER PROTEIN YDHB-RELATED"/>
    <property type="match status" value="1"/>
</dbReference>
<evidence type="ECO:0000256" key="9">
    <source>
        <dbReference type="SAM" id="SignalP"/>
    </source>
</evidence>
<keyword evidence="9" id="KW-0732">Signal</keyword>
<reference evidence="10 11" key="1">
    <citation type="submission" date="2015-06" db="EMBL/GenBank/DDBJ databases">
        <title>Draft genome of the moderately acidophilic sulfate reducer Candidatus Desulfosporosinus acididurans strain M1.</title>
        <authorList>
            <person name="Poehlein A."/>
            <person name="Petzsch P."/>
            <person name="Johnson B.D."/>
            <person name="Schloemann M."/>
            <person name="Daniel R."/>
            <person name="Muehling M."/>
        </authorList>
    </citation>
    <scope>NUCLEOTIDE SEQUENCE [LARGE SCALE GENOMIC DNA]</scope>
    <source>
        <strain evidence="10 11">M1</strain>
    </source>
</reference>
<accession>A0A0J1FPG3</accession>
<feature type="transmembrane region" description="Helical" evidence="8">
    <location>
        <begin position="285"/>
        <end position="302"/>
    </location>
</feature>
<sequence length="308" mass="32340">MIGQFFAHTSSIFASTSLAVANAASTPGMPWWVWPLALMVTTFFIGIVSALAGIGGSTLFVPIISSFFPFNFDFIRGTGLFVALACSLSAGPKLLKANMASLRLVIPLALLASSSSIAGAYLGLALPQNILKILLGVLITGIALVFVVSKNSEIPKIGRPDSLARYLNIGGAYYESSSGQDINWTVWRLPQGLLLFCVIGVIAGMFGIGAGWANVPVLNLLLGAPLKIAVGTSMSLLAITDTSAAWIYLNQGAVLAIITIPSVLGIMLGSRVGVRLLNITKPKSIRYIVILMLLFAGLKSLLDGLGWG</sequence>
<protein>
    <recommendedName>
        <fullName evidence="8">Probable membrane transporter protein</fullName>
    </recommendedName>
</protein>
<name>A0A0J1FPG3_9FIRM</name>
<evidence type="ECO:0000256" key="2">
    <source>
        <dbReference type="ARBA" id="ARBA00009142"/>
    </source>
</evidence>
<feature type="transmembrane region" description="Helical" evidence="8">
    <location>
        <begin position="104"/>
        <end position="124"/>
    </location>
</feature>
<comment type="similarity">
    <text evidence="2 8">Belongs to the 4-toluene sulfonate uptake permease (TSUP) (TC 2.A.102) family.</text>
</comment>
<dbReference type="RefSeq" id="WP_047810600.1">
    <property type="nucleotide sequence ID" value="NZ_LDZY01000009.1"/>
</dbReference>
<evidence type="ECO:0000313" key="11">
    <source>
        <dbReference type="Proteomes" id="UP000036356"/>
    </source>
</evidence>
<feature type="transmembrane region" description="Helical" evidence="8">
    <location>
        <begin position="193"/>
        <end position="213"/>
    </location>
</feature>
<dbReference type="PATRIC" id="fig|476652.3.peg.2893"/>
<feature type="transmembrane region" description="Helical" evidence="8">
    <location>
        <begin position="33"/>
        <end position="62"/>
    </location>
</feature>
<organism evidence="10 11">
    <name type="scientific">Desulfosporosinus acididurans</name>
    <dbReference type="NCBI Taxonomy" id="476652"/>
    <lineage>
        <taxon>Bacteria</taxon>
        <taxon>Bacillati</taxon>
        <taxon>Bacillota</taxon>
        <taxon>Clostridia</taxon>
        <taxon>Eubacteriales</taxon>
        <taxon>Desulfitobacteriaceae</taxon>
        <taxon>Desulfosporosinus</taxon>
    </lineage>
</organism>
<dbReference type="EMBL" id="LDZY01000009">
    <property type="protein sequence ID" value="KLU65212.1"/>
    <property type="molecule type" value="Genomic_DNA"/>
</dbReference>
<keyword evidence="7 8" id="KW-0472">Membrane</keyword>
<feature type="transmembrane region" description="Helical" evidence="8">
    <location>
        <begin position="245"/>
        <end position="264"/>
    </location>
</feature>
<comment type="caution">
    <text evidence="10">The sequence shown here is derived from an EMBL/GenBank/DDBJ whole genome shotgun (WGS) entry which is preliminary data.</text>
</comment>
<feature type="chain" id="PRO_5038552630" description="Probable membrane transporter protein" evidence="9">
    <location>
        <begin position="20"/>
        <end position="308"/>
    </location>
</feature>